<name>A0ABX5EBX6_9MICO</name>
<evidence type="ECO:0000313" key="1">
    <source>
        <dbReference type="EMBL" id="PRZ04941.1"/>
    </source>
</evidence>
<dbReference type="RefSeq" id="WP_106269037.1">
    <property type="nucleotide sequence ID" value="NZ_PVTX01000009.1"/>
</dbReference>
<gene>
    <name evidence="1" type="ORF">BCL65_109181</name>
</gene>
<dbReference type="EMBL" id="PVTX01000009">
    <property type="protein sequence ID" value="PRZ04941.1"/>
    <property type="molecule type" value="Genomic_DNA"/>
</dbReference>
<organism evidence="1 2">
    <name type="scientific">Isoptericola halotolerans</name>
    <dbReference type="NCBI Taxonomy" id="300560"/>
    <lineage>
        <taxon>Bacteria</taxon>
        <taxon>Bacillati</taxon>
        <taxon>Actinomycetota</taxon>
        <taxon>Actinomycetes</taxon>
        <taxon>Micrococcales</taxon>
        <taxon>Promicromonosporaceae</taxon>
        <taxon>Isoptericola</taxon>
    </lineage>
</organism>
<dbReference type="Pfam" id="PF03567">
    <property type="entry name" value="Sulfotransfer_2"/>
    <property type="match status" value="1"/>
</dbReference>
<proteinExistence type="predicted"/>
<dbReference type="InterPro" id="IPR005331">
    <property type="entry name" value="Sulfotransferase"/>
</dbReference>
<comment type="caution">
    <text evidence="1">The sequence shown here is derived from an EMBL/GenBank/DDBJ whole genome shotgun (WGS) entry which is preliminary data.</text>
</comment>
<dbReference type="Gene3D" id="3.40.50.300">
    <property type="entry name" value="P-loop containing nucleotide triphosphate hydrolases"/>
    <property type="match status" value="1"/>
</dbReference>
<sequence>MPVFTKDDRNVLFIHVPKTGGSSVEHHFLAAGWEMSYHDGRMGKGKPNYLRTCTPQHMHGQLLQETLRLGRFDAIFAVVRDPVARFRSEYVMRHKQELTTTADAVDAWAEHTFARFERNPFVHDNHIRPQVEFLVRKAQVYRLEDGLDAAMADLNDQFDLGLSTEVEPVRTSEKTRGISSKDVEVSEALEARLESFYAEDFRRFGYREIPEPRKPALSLASRALGRASRELADLADRKVSPPPSSQRTS</sequence>
<dbReference type="Proteomes" id="UP000239895">
    <property type="component" value="Unassembled WGS sequence"/>
</dbReference>
<dbReference type="InterPro" id="IPR027417">
    <property type="entry name" value="P-loop_NTPase"/>
</dbReference>
<protein>
    <submittedName>
        <fullName evidence="1">Sulfotransferase family protein</fullName>
    </submittedName>
</protein>
<evidence type="ECO:0000313" key="2">
    <source>
        <dbReference type="Proteomes" id="UP000239895"/>
    </source>
</evidence>
<reference evidence="1 2" key="1">
    <citation type="submission" date="2018-03" db="EMBL/GenBank/DDBJ databases">
        <title>Comparative analysis of microorganisms from saline springs in Andes Mountain Range, Colombia.</title>
        <authorList>
            <person name="Rubin E."/>
        </authorList>
    </citation>
    <scope>NUCLEOTIDE SEQUENCE [LARGE SCALE GENOMIC DNA]</scope>
    <source>
        <strain evidence="1 2">CG 23</strain>
    </source>
</reference>
<dbReference type="SUPFAM" id="SSF52540">
    <property type="entry name" value="P-loop containing nucleoside triphosphate hydrolases"/>
    <property type="match status" value="1"/>
</dbReference>
<accession>A0ABX5EBX6</accession>
<keyword evidence="2" id="KW-1185">Reference proteome</keyword>